<dbReference type="Proteomes" id="UP000075670">
    <property type="component" value="Unassembled WGS sequence"/>
</dbReference>
<dbReference type="InterPro" id="IPR027417">
    <property type="entry name" value="P-loop_NTPase"/>
</dbReference>
<evidence type="ECO:0000313" key="15">
    <source>
        <dbReference type="Proteomes" id="UP000075670"/>
    </source>
</evidence>
<dbReference type="FunFam" id="1.10.8.60:FF:000013">
    <property type="entry name" value="DNA polymerase III subunit gamma/tau"/>
    <property type="match status" value="1"/>
</dbReference>
<feature type="region of interest" description="Disordered" evidence="12">
    <location>
        <begin position="449"/>
        <end position="520"/>
    </location>
</feature>
<feature type="domain" description="AAA+ ATPase" evidence="13">
    <location>
        <begin position="100"/>
        <end position="241"/>
    </location>
</feature>
<evidence type="ECO:0000256" key="5">
    <source>
        <dbReference type="ARBA" id="ARBA00022705"/>
    </source>
</evidence>
<keyword evidence="9" id="KW-0067">ATP-binding</keyword>
<evidence type="ECO:0000256" key="2">
    <source>
        <dbReference type="ARBA" id="ARBA00012417"/>
    </source>
</evidence>
<evidence type="ECO:0000256" key="12">
    <source>
        <dbReference type="SAM" id="MobiDB-lite"/>
    </source>
</evidence>
<dbReference type="NCBIfam" id="TIGR01128">
    <property type="entry name" value="holA"/>
    <property type="match status" value="1"/>
</dbReference>
<dbReference type="Gene3D" id="1.10.8.60">
    <property type="match status" value="1"/>
</dbReference>
<dbReference type="CDD" id="cd00009">
    <property type="entry name" value="AAA"/>
    <property type="match status" value="1"/>
</dbReference>
<dbReference type="SMART" id="SM00382">
    <property type="entry name" value="AAA"/>
    <property type="match status" value="1"/>
</dbReference>
<keyword evidence="3 14" id="KW-0808">Transferase</keyword>
<dbReference type="InterPro" id="IPR001270">
    <property type="entry name" value="ClpA/B"/>
</dbReference>
<feature type="compositionally biased region" description="Polar residues" evidence="12">
    <location>
        <begin position="500"/>
        <end position="512"/>
    </location>
</feature>
<dbReference type="PATRIC" id="fig|1122241.3.peg.536"/>
<evidence type="ECO:0000256" key="9">
    <source>
        <dbReference type="ARBA" id="ARBA00022840"/>
    </source>
</evidence>
<evidence type="ECO:0000256" key="8">
    <source>
        <dbReference type="ARBA" id="ARBA00022833"/>
    </source>
</evidence>
<dbReference type="GO" id="GO:0003887">
    <property type="term" value="F:DNA-directed DNA polymerase activity"/>
    <property type="evidence" value="ECO:0007669"/>
    <property type="project" value="UniProtKB-KW"/>
</dbReference>
<dbReference type="Pfam" id="PF13177">
    <property type="entry name" value="DNA_pol3_delta2"/>
    <property type="match status" value="1"/>
</dbReference>
<dbReference type="AlphaFoldDB" id="A0A151B1K4"/>
<evidence type="ECO:0000256" key="4">
    <source>
        <dbReference type="ARBA" id="ARBA00022695"/>
    </source>
</evidence>
<dbReference type="NCBIfam" id="NF004046">
    <property type="entry name" value="PRK05563.1"/>
    <property type="match status" value="1"/>
</dbReference>
<dbReference type="EC" id="2.7.7.7" evidence="2"/>
<keyword evidence="10" id="KW-0239">DNA-directed DNA polymerase</keyword>
<evidence type="ECO:0000256" key="3">
    <source>
        <dbReference type="ARBA" id="ARBA00022679"/>
    </source>
</evidence>
<dbReference type="NCBIfam" id="TIGR02397">
    <property type="entry name" value="dnaX_nterm"/>
    <property type="match status" value="1"/>
</dbReference>
<dbReference type="GO" id="GO:0046872">
    <property type="term" value="F:metal ion binding"/>
    <property type="evidence" value="ECO:0007669"/>
    <property type="project" value="UniProtKB-KW"/>
</dbReference>
<dbReference type="Pfam" id="PF22608">
    <property type="entry name" value="DNAX_ATPase_lid"/>
    <property type="match status" value="1"/>
</dbReference>
<keyword evidence="7" id="KW-0547">Nucleotide-binding</keyword>
<dbReference type="InterPro" id="IPR012763">
    <property type="entry name" value="DNA_pol_III_sug/sutau_N"/>
</dbReference>
<evidence type="ECO:0000256" key="6">
    <source>
        <dbReference type="ARBA" id="ARBA00022723"/>
    </source>
</evidence>
<protein>
    <recommendedName>
        <fullName evidence="2">DNA-directed DNA polymerase</fullName>
        <ecNumber evidence="2">2.7.7.7</ecNumber>
    </recommendedName>
</protein>
<evidence type="ECO:0000313" key="14">
    <source>
        <dbReference type="EMBL" id="KYH33791.1"/>
    </source>
</evidence>
<dbReference type="GO" id="GO:0006261">
    <property type="term" value="P:DNA-templated DNA replication"/>
    <property type="evidence" value="ECO:0007669"/>
    <property type="project" value="TreeGrafter"/>
</dbReference>
<evidence type="ECO:0000256" key="10">
    <source>
        <dbReference type="ARBA" id="ARBA00022932"/>
    </source>
</evidence>
<keyword evidence="15" id="KW-1185">Reference proteome</keyword>
<evidence type="ECO:0000259" key="13">
    <source>
        <dbReference type="SMART" id="SM00382"/>
    </source>
</evidence>
<dbReference type="EMBL" id="LTBC01000001">
    <property type="protein sequence ID" value="KYH33791.1"/>
    <property type="molecule type" value="Genomic_DNA"/>
</dbReference>
<comment type="caution">
    <text evidence="14">The sequence shown here is derived from an EMBL/GenBank/DDBJ whole genome shotgun (WGS) entry which is preliminary data.</text>
</comment>
<evidence type="ECO:0000256" key="1">
    <source>
        <dbReference type="ARBA" id="ARBA00006360"/>
    </source>
</evidence>
<dbReference type="InterPro" id="IPR003593">
    <property type="entry name" value="AAA+_ATPase"/>
</dbReference>
<dbReference type="InterPro" id="IPR008921">
    <property type="entry name" value="DNA_pol3_clamp-load_cplx_C"/>
</dbReference>
<dbReference type="PANTHER" id="PTHR11669">
    <property type="entry name" value="REPLICATION FACTOR C / DNA POLYMERASE III GAMMA-TAU SUBUNIT"/>
    <property type="match status" value="1"/>
</dbReference>
<proteinExistence type="inferred from homology"/>
<keyword evidence="6" id="KW-0479">Metal-binding</keyword>
<dbReference type="Pfam" id="PF12169">
    <property type="entry name" value="DNA_pol3_gamma3"/>
    <property type="match status" value="1"/>
</dbReference>
<dbReference type="SUPFAM" id="SSF52540">
    <property type="entry name" value="P-loop containing nucleoside triphosphate hydrolases"/>
    <property type="match status" value="1"/>
</dbReference>
<comment type="similarity">
    <text evidence="1">Belongs to the DnaX/STICHEL family.</text>
</comment>
<reference evidence="14 15" key="1">
    <citation type="submission" date="2016-02" db="EMBL/GenBank/DDBJ databases">
        <title>Genome sequence of Moorella mulderi DSM 14980.</title>
        <authorList>
            <person name="Poehlein A."/>
            <person name="Daniel R."/>
        </authorList>
    </citation>
    <scope>NUCLEOTIDE SEQUENCE [LARGE SCALE GENOMIC DNA]</scope>
    <source>
        <strain evidence="14 15">DSM 14980</strain>
    </source>
</reference>
<dbReference type="GO" id="GO:0003677">
    <property type="term" value="F:DNA binding"/>
    <property type="evidence" value="ECO:0007669"/>
    <property type="project" value="InterPro"/>
</dbReference>
<dbReference type="Pfam" id="PF20964">
    <property type="entry name" value="DnaX_C"/>
    <property type="match status" value="1"/>
</dbReference>
<dbReference type="InterPro" id="IPR050238">
    <property type="entry name" value="DNA_Rep/Repair_Clamp_Loader"/>
</dbReference>
<sequence>MSPLGCRGSAWLELPAPVTPGGHVQQWVHGHLMRQEGIIRAGNNPFLYIYLSPLPEKKKVRILAQYQALYRQWRPRTFAEVVGQEHITRTLLNALRNHRLVHAYLFCGPRGTGKTSTAKILAKAVNCQSPLEGEPCNECPNCRRINAGNSLDVLEIDAASNRGIDEIRELIEKIPLGPVEGRYKVYIIDEVHMLTPEAFNALLKTLEEPPAHALFILATTEPRKVLPTILSRCQRFDFRPLAAAAISGRLQQVAAANNVQIEPAALSLLARKAAGGLRDALSLLDQIMSAGDQEIITAEQVAAILGTARLDTLLAITDALAAGDGANMLRLVDTALQAGVEPQRLLEDLLEHTRNLLLLHMDPRAGEFTGLLPEEVEQVAAQAQKFTPRRLLDLMERLQEGGAALRWNNQPRVLMEMTLAGFLVDPGPSLEDLARRVEELEKRLAALDGSGRAKGQLPEIKPGETPARPGLAGRSQHVPETTGQRKAEGMTLPGKGESYASRTRPATRQQEGVTPAGSPPLELFTVQERWPEVLAAARRESVHLQAYLRAGEPAAVSGDSLTLEVKTDFHRGMLEQAANRQKVEAVLARVFGRPLKLVITAGRPPVDGASQEEVLDKLVEYFGPDKVEIKD</sequence>
<dbReference type="FunFam" id="3.40.50.300:FF:000014">
    <property type="entry name" value="DNA polymerase III subunit gamma/tau"/>
    <property type="match status" value="1"/>
</dbReference>
<dbReference type="InterPro" id="IPR005790">
    <property type="entry name" value="DNA_polIII_delta"/>
</dbReference>
<comment type="catalytic activity">
    <reaction evidence="11">
        <text>DNA(n) + a 2'-deoxyribonucleoside 5'-triphosphate = DNA(n+1) + diphosphate</text>
        <dbReference type="Rhea" id="RHEA:22508"/>
        <dbReference type="Rhea" id="RHEA-COMP:17339"/>
        <dbReference type="Rhea" id="RHEA-COMP:17340"/>
        <dbReference type="ChEBI" id="CHEBI:33019"/>
        <dbReference type="ChEBI" id="CHEBI:61560"/>
        <dbReference type="ChEBI" id="CHEBI:173112"/>
        <dbReference type="EC" id="2.7.7.7"/>
    </reaction>
</comment>
<evidence type="ECO:0000256" key="11">
    <source>
        <dbReference type="ARBA" id="ARBA00049244"/>
    </source>
</evidence>
<dbReference type="InterPro" id="IPR045085">
    <property type="entry name" value="HLD_clamp_pol_III_gamma_tau"/>
</dbReference>
<organism evidence="14 15">
    <name type="scientific">Moorella mulderi DSM 14980</name>
    <dbReference type="NCBI Taxonomy" id="1122241"/>
    <lineage>
        <taxon>Bacteria</taxon>
        <taxon>Bacillati</taxon>
        <taxon>Bacillota</taxon>
        <taxon>Clostridia</taxon>
        <taxon>Neomoorellales</taxon>
        <taxon>Neomoorellaceae</taxon>
        <taxon>Neomoorella</taxon>
    </lineage>
</organism>
<evidence type="ECO:0000256" key="7">
    <source>
        <dbReference type="ARBA" id="ARBA00022741"/>
    </source>
</evidence>
<dbReference type="PRINTS" id="PR00300">
    <property type="entry name" value="CLPPROTEASEA"/>
</dbReference>
<dbReference type="GO" id="GO:0005524">
    <property type="term" value="F:ATP binding"/>
    <property type="evidence" value="ECO:0007669"/>
    <property type="project" value="UniProtKB-KW"/>
</dbReference>
<dbReference type="SUPFAM" id="SSF48019">
    <property type="entry name" value="post-AAA+ oligomerization domain-like"/>
    <property type="match status" value="1"/>
</dbReference>
<dbReference type="Gene3D" id="1.20.272.10">
    <property type="match status" value="1"/>
</dbReference>
<keyword evidence="4 14" id="KW-0548">Nucleotidyltransferase</keyword>
<accession>A0A151B1K4</accession>
<dbReference type="InterPro" id="IPR022754">
    <property type="entry name" value="DNA_pol_III_gamma-3"/>
</dbReference>
<keyword evidence="5" id="KW-0235">DNA replication</keyword>
<keyword evidence="8" id="KW-0862">Zinc</keyword>
<dbReference type="CDD" id="cd18137">
    <property type="entry name" value="HLD_clamp_pol_III_gamma_tau"/>
    <property type="match status" value="1"/>
</dbReference>
<dbReference type="PANTHER" id="PTHR11669:SF0">
    <property type="entry name" value="PROTEIN STICHEL-LIKE 2"/>
    <property type="match status" value="1"/>
</dbReference>
<name>A0A151B1K4_9FIRM</name>
<dbReference type="GO" id="GO:0009360">
    <property type="term" value="C:DNA polymerase III complex"/>
    <property type="evidence" value="ECO:0007669"/>
    <property type="project" value="InterPro"/>
</dbReference>
<dbReference type="InterPro" id="IPR048448">
    <property type="entry name" value="DnaX-like_C"/>
</dbReference>
<gene>
    <name evidence="14" type="primary">dnaX</name>
    <name evidence="14" type="ORF">MOMUL_05070</name>
</gene>
<dbReference type="Gene3D" id="3.40.50.300">
    <property type="entry name" value="P-loop containing nucleotide triphosphate hydrolases"/>
    <property type="match status" value="1"/>
</dbReference>